<organism evidence="1 2">
    <name type="scientific">Pleurodeles waltl</name>
    <name type="common">Iberian ribbed newt</name>
    <dbReference type="NCBI Taxonomy" id="8319"/>
    <lineage>
        <taxon>Eukaryota</taxon>
        <taxon>Metazoa</taxon>
        <taxon>Chordata</taxon>
        <taxon>Craniata</taxon>
        <taxon>Vertebrata</taxon>
        <taxon>Euteleostomi</taxon>
        <taxon>Amphibia</taxon>
        <taxon>Batrachia</taxon>
        <taxon>Caudata</taxon>
        <taxon>Salamandroidea</taxon>
        <taxon>Salamandridae</taxon>
        <taxon>Pleurodelinae</taxon>
        <taxon>Pleurodeles</taxon>
    </lineage>
</organism>
<name>A0AAV7T7C6_PLEWA</name>
<comment type="caution">
    <text evidence="1">The sequence shown here is derived from an EMBL/GenBank/DDBJ whole genome shotgun (WGS) entry which is preliminary data.</text>
</comment>
<keyword evidence="2" id="KW-1185">Reference proteome</keyword>
<sequence>MQASPGKQTSILGRPLLGMWLRSLAAAALFLVHRAPPPLSQLQTFRAEAASAEVGAPSPLPLLKEQQQLSTRAHIVTGSGRGWLDEGCTAEAHAHRQGLQLPRLTSETSSTFLCVSAAGTPFFPKSTASFAAYPLQTPPSTPPPHPTAVSETLKLAVRILGGLAAGITQTLCHLTLP</sequence>
<reference evidence="1" key="1">
    <citation type="journal article" date="2022" name="bioRxiv">
        <title>Sequencing and chromosome-scale assembly of the giantPleurodeles waltlgenome.</title>
        <authorList>
            <person name="Brown T."/>
            <person name="Elewa A."/>
            <person name="Iarovenko S."/>
            <person name="Subramanian E."/>
            <person name="Araus A.J."/>
            <person name="Petzold A."/>
            <person name="Susuki M."/>
            <person name="Suzuki K.-i.T."/>
            <person name="Hayashi T."/>
            <person name="Toyoda A."/>
            <person name="Oliveira C."/>
            <person name="Osipova E."/>
            <person name="Leigh N.D."/>
            <person name="Simon A."/>
            <person name="Yun M.H."/>
        </authorList>
    </citation>
    <scope>NUCLEOTIDE SEQUENCE</scope>
    <source>
        <strain evidence="1">20211129_DDA</strain>
        <tissue evidence="1">Liver</tissue>
    </source>
</reference>
<dbReference type="AlphaFoldDB" id="A0AAV7T7C6"/>
<dbReference type="Proteomes" id="UP001066276">
    <property type="component" value="Chromosome 4_1"/>
</dbReference>
<proteinExistence type="predicted"/>
<gene>
    <name evidence="1" type="ORF">NDU88_004276</name>
</gene>
<dbReference type="EMBL" id="JANPWB010000007">
    <property type="protein sequence ID" value="KAJ1172429.1"/>
    <property type="molecule type" value="Genomic_DNA"/>
</dbReference>
<evidence type="ECO:0000313" key="2">
    <source>
        <dbReference type="Proteomes" id="UP001066276"/>
    </source>
</evidence>
<protein>
    <submittedName>
        <fullName evidence="1">Uncharacterized protein</fullName>
    </submittedName>
</protein>
<evidence type="ECO:0000313" key="1">
    <source>
        <dbReference type="EMBL" id="KAJ1172429.1"/>
    </source>
</evidence>
<accession>A0AAV7T7C6</accession>